<keyword evidence="4" id="KW-0788">Thiol protease</keyword>
<dbReference type="AlphaFoldDB" id="D0G0B1"/>
<gene>
    <name evidence="9 10" type="primary">senp1.L</name>
    <name evidence="9" type="synonym">senp1</name>
    <name evidence="9" type="synonym">senp1-a</name>
    <name evidence="9" type="synonym">senp1-b</name>
    <name evidence="7" type="synonym">SENP1b</name>
    <name evidence="9" type="synonym">senp1b</name>
    <name evidence="9" type="synonym">SuPr-2</name>
    <name evidence="9" type="synonym">xsenp1</name>
</gene>
<organism evidence="7">
    <name type="scientific">Xenopus laevis</name>
    <name type="common">African clawed frog</name>
    <dbReference type="NCBI Taxonomy" id="8355"/>
    <lineage>
        <taxon>Eukaryota</taxon>
        <taxon>Metazoa</taxon>
        <taxon>Chordata</taxon>
        <taxon>Craniata</taxon>
        <taxon>Vertebrata</taxon>
        <taxon>Euteleostomi</taxon>
        <taxon>Amphibia</taxon>
        <taxon>Batrachia</taxon>
        <taxon>Anura</taxon>
        <taxon>Pipoidea</taxon>
        <taxon>Pipidae</taxon>
        <taxon>Xenopodinae</taxon>
        <taxon>Xenopus</taxon>
        <taxon>Xenopus</taxon>
    </lineage>
</organism>
<dbReference type="AGR" id="Xenbase:XB-GENE-6464380"/>
<keyword evidence="3" id="KW-0378">Hydrolase</keyword>
<evidence type="ECO:0000313" key="9">
    <source>
        <dbReference type="RefSeq" id="NP_001165345.1"/>
    </source>
</evidence>
<sequence length="616" mass="70181">MDDDVKEMIWESENNSTFKVHCKETARNSSYNFQFSSLQHKHFEITGMNSIHKPNFVSEKYERAMPPRDKMMLHQSSEFIKVKQNGNGYAVLPAKGVLSQKPRVPRSAHVEARKLSGALNAVSGKPNHTLASAYEKSFPFKNIACSASLIGPCRRSPKKIQRRFVSTVGETVREEEKEIYRQLLQVVTGKTFLSTKSTSILPPQVSRCLSSNNSISGQPVASSLSSVEPSSLDTESSCRTSFSYLQPSGQISEPLLSNSTNYKVISDTQGASNQQPPKEKLAPRSQQSRGSDSPIVLDPVIKPQEPASQPFFPAELWIKELTSLFDARARERRRQIEEQKALATQLQKQRLQECSVQDSIELHLRVPLEKEIPVTLIQKKEHESPQPEEIEFPVLTEVMEREIKRALFGGSQDQTLSEGYRLTITRKDIMTLHSLNWLNDEIINFYMNLLMERSKRKGLPTVHAFNTFFFSKLKSAGYQAVKRWTKKVDVFSMNILLVPIHLGVHWCLAVVDFRKKSITYFDSMGGLNNEACRILLLYLKQESADKKGVSFDSNGWTLTSKTSQQIPQQMNGSDCGMFACKYAEYITKDKPITFTQHHMPYFRKRMVWEILHQKLL</sequence>
<dbReference type="PROSITE" id="PS50600">
    <property type="entry name" value="ULP_PROTEASE"/>
    <property type="match status" value="1"/>
</dbReference>
<dbReference type="GO" id="GO:0006508">
    <property type="term" value="P:proteolysis"/>
    <property type="evidence" value="ECO:0007669"/>
    <property type="project" value="UniProtKB-KW"/>
</dbReference>
<dbReference type="GO" id="GO:0060255">
    <property type="term" value="P:regulation of macromolecule metabolic process"/>
    <property type="evidence" value="ECO:0007669"/>
    <property type="project" value="UniProtKB-ARBA"/>
</dbReference>
<evidence type="ECO:0000256" key="4">
    <source>
        <dbReference type="ARBA" id="ARBA00022807"/>
    </source>
</evidence>
<dbReference type="RefSeq" id="NP_001165345.1">
    <property type="nucleotide sequence ID" value="NM_001171874.1"/>
</dbReference>
<reference evidence="9" key="3">
    <citation type="submission" date="2025-04" db="UniProtKB">
        <authorList>
            <consortium name="RefSeq"/>
        </authorList>
    </citation>
    <scope>IDENTIFICATION</scope>
</reference>
<dbReference type="GO" id="GO:0005634">
    <property type="term" value="C:nucleus"/>
    <property type="evidence" value="ECO:0000318"/>
    <property type="project" value="GO_Central"/>
</dbReference>
<dbReference type="MEROPS" id="C48.002"/>
<dbReference type="GO" id="GO:0016929">
    <property type="term" value="F:deSUMOylase activity"/>
    <property type="evidence" value="ECO:0000318"/>
    <property type="project" value="GO_Central"/>
</dbReference>
<feature type="domain" description="Ubiquitin-like protease family profile" evidence="6">
    <location>
        <begin position="422"/>
        <end position="586"/>
    </location>
</feature>
<evidence type="ECO:0000256" key="5">
    <source>
        <dbReference type="SAM" id="MobiDB-lite"/>
    </source>
</evidence>
<dbReference type="GeneID" id="100329216"/>
<dbReference type="PANTHER" id="PTHR12606:SF30">
    <property type="entry name" value="SENTRIN-SPECIFIC PROTEASE 1"/>
    <property type="match status" value="1"/>
</dbReference>
<dbReference type="InterPro" id="IPR038765">
    <property type="entry name" value="Papain-like_cys_pep_sf"/>
</dbReference>
<dbReference type="SUPFAM" id="SSF54001">
    <property type="entry name" value="Cysteine proteinases"/>
    <property type="match status" value="1"/>
</dbReference>
<evidence type="ECO:0000256" key="2">
    <source>
        <dbReference type="ARBA" id="ARBA00022670"/>
    </source>
</evidence>
<dbReference type="GO" id="GO:0080090">
    <property type="term" value="P:regulation of primary metabolic process"/>
    <property type="evidence" value="ECO:0007669"/>
    <property type="project" value="UniProtKB-ARBA"/>
</dbReference>
<accession>D0G0B1</accession>
<proteinExistence type="evidence at transcript level"/>
<dbReference type="Xenbase" id="XB-GENE-6464380">
    <property type="gene designation" value="senp1.L"/>
</dbReference>
<dbReference type="Proteomes" id="UP000186698">
    <property type="component" value="Chromosome 2L"/>
</dbReference>
<protein>
    <submittedName>
        <fullName evidence="9">SUMO specific peptidase 1 L homeolog</fullName>
    </submittedName>
    <submittedName>
        <fullName evidence="7">Sentrin specific protease 1b</fullName>
    </submittedName>
</protein>
<dbReference type="Gene3D" id="3.40.395.10">
    <property type="entry name" value="Adenoviral Proteinase, Chain A"/>
    <property type="match status" value="1"/>
</dbReference>
<evidence type="ECO:0000313" key="7">
    <source>
        <dbReference type="EMBL" id="BAI47564.1"/>
    </source>
</evidence>
<evidence type="ECO:0000313" key="10">
    <source>
        <dbReference type="Xenbase" id="XB-GENE-6464380"/>
    </source>
</evidence>
<dbReference type="FunFam" id="3.40.395.10:FF:000001">
    <property type="entry name" value="Sentrin-specific protease 1"/>
    <property type="match status" value="1"/>
</dbReference>
<name>D0G0B1_XENLA</name>
<reference evidence="7" key="2">
    <citation type="submission" date="2009-10" db="EMBL/GenBank/DDBJ databases">
        <authorList>
            <person name="Yukita A."/>
            <person name="Michiue T."/>
            <person name="Asashima M."/>
        </authorList>
    </citation>
    <scope>NUCLEOTIDE SEQUENCE</scope>
</reference>
<dbReference type="EMBL" id="AB527052">
    <property type="protein sequence ID" value="BAI47564.1"/>
    <property type="molecule type" value="mRNA"/>
</dbReference>
<dbReference type="Bgee" id="100329216">
    <property type="expression patterns" value="Expressed in egg cell and 19 other cell types or tissues"/>
</dbReference>
<evidence type="ECO:0000256" key="3">
    <source>
        <dbReference type="ARBA" id="ARBA00022801"/>
    </source>
</evidence>
<dbReference type="Pfam" id="PF02902">
    <property type="entry name" value="Peptidase_C48"/>
    <property type="match status" value="1"/>
</dbReference>
<evidence type="ECO:0000256" key="1">
    <source>
        <dbReference type="ARBA" id="ARBA00005234"/>
    </source>
</evidence>
<dbReference type="InterPro" id="IPR003653">
    <property type="entry name" value="Peptidase_C48_C"/>
</dbReference>
<dbReference type="PANTHER" id="PTHR12606">
    <property type="entry name" value="SENTRIN/SUMO-SPECIFIC PROTEASE"/>
    <property type="match status" value="1"/>
</dbReference>
<keyword evidence="8" id="KW-1185">Reference proteome</keyword>
<dbReference type="GO" id="GO:0016926">
    <property type="term" value="P:protein desumoylation"/>
    <property type="evidence" value="ECO:0000318"/>
    <property type="project" value="GO_Central"/>
</dbReference>
<comment type="similarity">
    <text evidence="1">Belongs to the peptidase C48 family.</text>
</comment>
<dbReference type="OrthoDB" id="1939479at2759"/>
<feature type="region of interest" description="Disordered" evidence="5">
    <location>
        <begin position="268"/>
        <end position="298"/>
    </location>
</feature>
<dbReference type="KEGG" id="xla:100329216"/>
<evidence type="ECO:0000259" key="6">
    <source>
        <dbReference type="PROSITE" id="PS50600"/>
    </source>
</evidence>
<evidence type="ECO:0000313" key="8">
    <source>
        <dbReference type="Proteomes" id="UP000186698"/>
    </source>
</evidence>
<reference evidence="7 9" key="1">
    <citation type="journal article" date="2004" name="Genes Cells">
        <title>XSENP1, a novel sumo-specific protease in Xenopus, inhibits normal head formation by down-regulation of Wnt/beta-catenin signalling.</title>
        <authorList>
            <person name="Yukita A."/>
            <person name="Michiue T."/>
            <person name="Fukui A."/>
            <person name="Sakurai K."/>
            <person name="Yamamoto H."/>
            <person name="Ihara M."/>
            <person name="Kikuchi A."/>
            <person name="Asashima M."/>
        </authorList>
    </citation>
    <scope>NUCLEOTIDE SEQUENCE</scope>
</reference>
<keyword evidence="2 7" id="KW-0645">Protease</keyword>
<dbReference type="CTD" id="100329216"/>